<keyword evidence="3" id="KW-1185">Reference proteome</keyword>
<dbReference type="Pfam" id="PF13884">
    <property type="entry name" value="Peptidase_S74"/>
    <property type="match status" value="1"/>
</dbReference>
<sequence>MPYSPPPGNGFDQLIKRLEEVEQALRTALRPTGTSVGSLVKRIDQTLADIVAQVNSIATNWMAANAYTRSQVDSKIASPGDITPGNVTASGRVVSQGIIGSPGTKANTVTVGYSAVYIDSAGNMGGNTSTRRSKTNIEPLDVDLDALLALGGYRFQRILDVLEMGEAAPWQSGFMAEEVEPVAPLNVWHNEDGQVEGVRYEELVVPLLLAVARERRERLAAEEALAEFQSEVLDRLKKLEEGA</sequence>
<feature type="domain" description="Peptidase S74" evidence="1">
    <location>
        <begin position="129"/>
        <end position="225"/>
    </location>
</feature>
<protein>
    <submittedName>
        <fullName evidence="2">Tail fiber domain-containing protein</fullName>
    </submittedName>
</protein>
<dbReference type="Proteomes" id="UP001174210">
    <property type="component" value="Unassembled WGS sequence"/>
</dbReference>
<accession>A0ABT8J036</accession>
<name>A0ABT8J036_9MICO</name>
<dbReference type="InterPro" id="IPR030392">
    <property type="entry name" value="S74_ICA"/>
</dbReference>
<reference evidence="2" key="1">
    <citation type="submission" date="2023-03" db="EMBL/GenBank/DDBJ databases">
        <title>MT1 and MT2 Draft Genomes of Novel Species.</title>
        <authorList>
            <person name="Venkateswaran K."/>
        </authorList>
    </citation>
    <scope>NUCLEOTIDE SEQUENCE</scope>
    <source>
        <strain evidence="2">F6_8S_P_1A</strain>
    </source>
</reference>
<dbReference type="EMBL" id="JAROCB010000004">
    <property type="protein sequence ID" value="MDN4598446.1"/>
    <property type="molecule type" value="Genomic_DNA"/>
</dbReference>
<evidence type="ECO:0000313" key="3">
    <source>
        <dbReference type="Proteomes" id="UP001174210"/>
    </source>
</evidence>
<gene>
    <name evidence="2" type="ORF">P5G59_14935</name>
</gene>
<organism evidence="2 3">
    <name type="scientific">Leifsonia virtsii</name>
    <dbReference type="NCBI Taxonomy" id="3035915"/>
    <lineage>
        <taxon>Bacteria</taxon>
        <taxon>Bacillati</taxon>
        <taxon>Actinomycetota</taxon>
        <taxon>Actinomycetes</taxon>
        <taxon>Micrococcales</taxon>
        <taxon>Microbacteriaceae</taxon>
        <taxon>Leifsonia</taxon>
    </lineage>
</organism>
<evidence type="ECO:0000259" key="1">
    <source>
        <dbReference type="PROSITE" id="PS51688"/>
    </source>
</evidence>
<dbReference type="RefSeq" id="WP_301219790.1">
    <property type="nucleotide sequence ID" value="NZ_JAROCB010000004.1"/>
</dbReference>
<proteinExistence type="predicted"/>
<comment type="caution">
    <text evidence="2">The sequence shown here is derived from an EMBL/GenBank/DDBJ whole genome shotgun (WGS) entry which is preliminary data.</text>
</comment>
<dbReference type="PROSITE" id="PS51688">
    <property type="entry name" value="ICA"/>
    <property type="match status" value="1"/>
</dbReference>
<evidence type="ECO:0000313" key="2">
    <source>
        <dbReference type="EMBL" id="MDN4598446.1"/>
    </source>
</evidence>